<evidence type="ECO:0000313" key="3">
    <source>
        <dbReference type="Proteomes" id="UP000230956"/>
    </source>
</evidence>
<sequence>MLIIEQPIILFLLNVGRKRVKNFTGGCIHAVSTTVGIPQALLYYKYYPLWDTFLKGLGAEVVVSNPTTKKTINLGTSVAENELCLPVKVFFGHLLDLKDKVDALFIPRVISVESGAYTCPKFLGLPDLARALDKPLPKIFEPTFNARLGKRRFFEALFDFGSLFTSSKYKIWRAWTAGIHAQKAYEKKLLEGLTPIEAIMGAEKHVATGDLRIGIAGHPYNVSDPYVNLNLIKKLRDWGADVATEEMIPHATLEREANRLPKRLFWSYEREVVGAAFHWMQTKSVDGIIYILSFACGQDSLIQVLLEIEAKKQHGIPLMSLVIDEHSGEAGMITRVEAFIDMLRWRAM</sequence>
<dbReference type="InterPro" id="IPR010327">
    <property type="entry name" value="FldB/FldC_alpha/beta"/>
</dbReference>
<dbReference type="InterPro" id="IPR018709">
    <property type="entry name" value="CoA_activase_DUF2229"/>
</dbReference>
<dbReference type="Pfam" id="PF09989">
    <property type="entry name" value="DUF2229"/>
    <property type="match status" value="1"/>
</dbReference>
<dbReference type="PANTHER" id="PTHR32329">
    <property type="entry name" value="BIFUNCTIONAL PROTEIN [INCLUDES 2-HYDROXYACYL-COA DEHYDRATASE (N-TER) AND ITS ACTIVATOR DOMAIN (C_TERM)-RELATED"/>
    <property type="match status" value="1"/>
</dbReference>
<reference evidence="3" key="1">
    <citation type="submission" date="2017-09" db="EMBL/GenBank/DDBJ databases">
        <title>Depth-based differentiation of microbial function through sediment-hosted aquifers and enrichment of novel symbionts in the deep terrestrial subsurface.</title>
        <authorList>
            <person name="Probst A.J."/>
            <person name="Ladd B."/>
            <person name="Jarett J.K."/>
            <person name="Geller-Mcgrath D.E."/>
            <person name="Sieber C.M.K."/>
            <person name="Emerson J.B."/>
            <person name="Anantharaman K."/>
            <person name="Thomas B.C."/>
            <person name="Malmstrom R."/>
            <person name="Stieglmeier M."/>
            <person name="Klingl A."/>
            <person name="Woyke T."/>
            <person name="Ryan C.M."/>
            <person name="Banfield J.F."/>
        </authorList>
    </citation>
    <scope>NUCLEOTIDE SEQUENCE [LARGE SCALE GENOMIC DNA]</scope>
</reference>
<evidence type="ECO:0000313" key="2">
    <source>
        <dbReference type="EMBL" id="PIZ36982.1"/>
    </source>
</evidence>
<dbReference type="InterPro" id="IPR051805">
    <property type="entry name" value="Dehydratase_Activator_Redct"/>
</dbReference>
<gene>
    <name evidence="2" type="ORF">COY37_07870</name>
</gene>
<dbReference type="Pfam" id="PF06050">
    <property type="entry name" value="HGD-D"/>
    <property type="match status" value="1"/>
</dbReference>
<feature type="domain" description="DUF2229" evidence="1">
    <location>
        <begin position="34"/>
        <end position="248"/>
    </location>
</feature>
<proteinExistence type="predicted"/>
<dbReference type="PANTHER" id="PTHR32329:SF2">
    <property type="entry name" value="BIFUNCTIONAL PROTEIN [INCLUDES 2-HYDROXYACYL-COA DEHYDRATASE (N-TER) AND ITS ACTIVATOR DOMAIN (C_TERM)"/>
    <property type="match status" value="1"/>
</dbReference>
<comment type="caution">
    <text evidence="2">The sequence shown here is derived from an EMBL/GenBank/DDBJ whole genome shotgun (WGS) entry which is preliminary data.</text>
</comment>
<accession>A0A2M7T7N8</accession>
<dbReference type="Proteomes" id="UP000230956">
    <property type="component" value="Unassembled WGS sequence"/>
</dbReference>
<organism evidence="2 3">
    <name type="scientific">Candidatus Aquicultor secundus</name>
    <dbReference type="NCBI Taxonomy" id="1973895"/>
    <lineage>
        <taxon>Bacteria</taxon>
        <taxon>Bacillati</taxon>
        <taxon>Actinomycetota</taxon>
        <taxon>Candidatus Aquicultoria</taxon>
        <taxon>Candidatus Aquicultorales</taxon>
        <taxon>Candidatus Aquicultoraceae</taxon>
        <taxon>Candidatus Aquicultor</taxon>
    </lineage>
</organism>
<dbReference type="AlphaFoldDB" id="A0A2M7T7N8"/>
<protein>
    <recommendedName>
        <fullName evidence="1">DUF2229 domain-containing protein</fullName>
    </recommendedName>
</protein>
<dbReference type="EMBL" id="PFNG01000183">
    <property type="protein sequence ID" value="PIZ36982.1"/>
    <property type="molecule type" value="Genomic_DNA"/>
</dbReference>
<dbReference type="Gene3D" id="3.40.50.11900">
    <property type="match status" value="1"/>
</dbReference>
<evidence type="ECO:0000259" key="1">
    <source>
        <dbReference type="Pfam" id="PF09989"/>
    </source>
</evidence>
<name>A0A2M7T7N8_9ACTN</name>